<reference evidence="2 3" key="1">
    <citation type="journal article" date="2015" name="Stand. Genomic Sci.">
        <title>Genomic Encyclopedia of Bacterial and Archaeal Type Strains, Phase III: the genomes of soil and plant-associated and newly described type strains.</title>
        <authorList>
            <person name="Whitman W.B."/>
            <person name="Woyke T."/>
            <person name="Klenk H.P."/>
            <person name="Zhou Y."/>
            <person name="Lilburn T.G."/>
            <person name="Beck B.J."/>
            <person name="De Vos P."/>
            <person name="Vandamme P."/>
            <person name="Eisen J.A."/>
            <person name="Garrity G."/>
            <person name="Hugenholtz P."/>
            <person name="Kyrpides N.C."/>
        </authorList>
    </citation>
    <scope>NUCLEOTIDE SEQUENCE [LARGE SCALE GENOMIC DNA]</scope>
    <source>
        <strain evidence="2 3">CGMCC 1.7271</strain>
    </source>
</reference>
<dbReference type="RefSeq" id="WP_144884831.1">
    <property type="nucleotide sequence ID" value="NZ_VLLE01000002.1"/>
</dbReference>
<keyword evidence="1" id="KW-0732">Signal</keyword>
<gene>
    <name evidence="2" type="ORF">IQ13_0898</name>
</gene>
<proteinExistence type="predicted"/>
<evidence type="ECO:0000313" key="3">
    <source>
        <dbReference type="Proteomes" id="UP000316167"/>
    </source>
</evidence>
<feature type="signal peptide" evidence="1">
    <location>
        <begin position="1"/>
        <end position="20"/>
    </location>
</feature>
<protein>
    <recommendedName>
        <fullName evidence="4">LTXXQ motif family protein</fullName>
    </recommendedName>
</protein>
<keyword evidence="3" id="KW-1185">Reference proteome</keyword>
<evidence type="ECO:0000256" key="1">
    <source>
        <dbReference type="SAM" id="SignalP"/>
    </source>
</evidence>
<dbReference type="Proteomes" id="UP000316167">
    <property type="component" value="Unassembled WGS sequence"/>
</dbReference>
<organism evidence="2 3">
    <name type="scientific">Lacibacter cauensis</name>
    <dbReference type="NCBI Taxonomy" id="510947"/>
    <lineage>
        <taxon>Bacteria</taxon>
        <taxon>Pseudomonadati</taxon>
        <taxon>Bacteroidota</taxon>
        <taxon>Chitinophagia</taxon>
        <taxon>Chitinophagales</taxon>
        <taxon>Chitinophagaceae</taxon>
        <taxon>Lacibacter</taxon>
    </lineage>
</organism>
<dbReference type="AlphaFoldDB" id="A0A562SX38"/>
<dbReference type="EMBL" id="VLLE01000002">
    <property type="protein sequence ID" value="TWI85733.1"/>
    <property type="molecule type" value="Genomic_DNA"/>
</dbReference>
<sequence length="123" mass="13909">MIKKILISCFSILLLLVAAAKGQGTSKLSAECIEQLRLSSEIVAKTESILNTYSQKMRAVMIDRNTKGAARKQKMDQLLVEREQALRAFLSQEQVSILFSAQRERVRKKMEEVRKNGGPKNKN</sequence>
<accession>A0A562SX38</accession>
<name>A0A562SX38_9BACT</name>
<evidence type="ECO:0000313" key="2">
    <source>
        <dbReference type="EMBL" id="TWI85733.1"/>
    </source>
</evidence>
<feature type="chain" id="PRO_5021794429" description="LTXXQ motif family protein" evidence="1">
    <location>
        <begin position="21"/>
        <end position="123"/>
    </location>
</feature>
<evidence type="ECO:0008006" key="4">
    <source>
        <dbReference type="Google" id="ProtNLM"/>
    </source>
</evidence>
<comment type="caution">
    <text evidence="2">The sequence shown here is derived from an EMBL/GenBank/DDBJ whole genome shotgun (WGS) entry which is preliminary data.</text>
</comment>